<keyword evidence="4" id="KW-1185">Reference proteome</keyword>
<dbReference type="Gene3D" id="3.30.530.20">
    <property type="match status" value="1"/>
</dbReference>
<dbReference type="RefSeq" id="WP_368522589.1">
    <property type="nucleotide sequence ID" value="NZ_JAYWMA010000007.1"/>
</dbReference>
<proteinExistence type="inferred from homology"/>
<comment type="similarity">
    <text evidence="1">Belongs to the AHA1 family.</text>
</comment>
<evidence type="ECO:0000313" key="4">
    <source>
        <dbReference type="Proteomes" id="UP001558353"/>
    </source>
</evidence>
<gene>
    <name evidence="3" type="ORF">VVR64_07990</name>
</gene>
<evidence type="ECO:0000313" key="3">
    <source>
        <dbReference type="EMBL" id="MEX3528999.1"/>
    </source>
</evidence>
<dbReference type="SUPFAM" id="SSF55961">
    <property type="entry name" value="Bet v1-like"/>
    <property type="match status" value="1"/>
</dbReference>
<organism evidence="3 4">
    <name type="scientific">Corynebacterium xerosis</name>
    <dbReference type="NCBI Taxonomy" id="1725"/>
    <lineage>
        <taxon>Bacteria</taxon>
        <taxon>Bacillati</taxon>
        <taxon>Actinomycetota</taxon>
        <taxon>Actinomycetes</taxon>
        <taxon>Mycobacteriales</taxon>
        <taxon>Corynebacteriaceae</taxon>
        <taxon>Corynebacterium</taxon>
    </lineage>
</organism>
<accession>A0ABV3UWU1</accession>
<protein>
    <submittedName>
        <fullName evidence="3">SRPBCC domain-containing protein</fullName>
    </submittedName>
</protein>
<dbReference type="Proteomes" id="UP001558353">
    <property type="component" value="Unassembled WGS sequence"/>
</dbReference>
<feature type="domain" description="Activator of Hsp90 ATPase homologue 1/2-like C-terminal" evidence="2">
    <location>
        <begin position="31"/>
        <end position="148"/>
    </location>
</feature>
<reference evidence="3 4" key="1">
    <citation type="journal article" date="2024" name="Fungal Genet. Biol.">
        <title>The porcine skin microbiome exhibits broad fungal antagonism.</title>
        <authorList>
            <person name="De La Cruz K.F."/>
            <person name="Townsend E.C."/>
            <person name="Alex Cheong J.Z."/>
            <person name="Salamzade R."/>
            <person name="Liu A."/>
            <person name="Sandstrom S."/>
            <person name="Davila E."/>
            <person name="Huang L."/>
            <person name="Xu K.H."/>
            <person name="Wu S.Y."/>
            <person name="Meudt J.J."/>
            <person name="Shanmuganayagam D."/>
            <person name="Gibson A.L.F."/>
            <person name="Kalan L.R."/>
        </authorList>
    </citation>
    <scope>NUCLEOTIDE SEQUENCE [LARGE SCALE GENOMIC DNA]</scope>
    <source>
        <strain evidence="3 4">LK2569</strain>
    </source>
</reference>
<dbReference type="EMBL" id="JAYWMA010000007">
    <property type="protein sequence ID" value="MEX3528999.1"/>
    <property type="molecule type" value="Genomic_DNA"/>
</dbReference>
<dbReference type="InterPro" id="IPR023393">
    <property type="entry name" value="START-like_dom_sf"/>
</dbReference>
<dbReference type="Pfam" id="PF08327">
    <property type="entry name" value="AHSA1"/>
    <property type="match status" value="1"/>
</dbReference>
<evidence type="ECO:0000259" key="2">
    <source>
        <dbReference type="Pfam" id="PF08327"/>
    </source>
</evidence>
<dbReference type="InterPro" id="IPR013538">
    <property type="entry name" value="ASHA1/2-like_C"/>
</dbReference>
<comment type="caution">
    <text evidence="3">The sequence shown here is derived from an EMBL/GenBank/DDBJ whole genome shotgun (WGS) entry which is preliminary data.</text>
</comment>
<sequence>MTTSPPAGAGTLGIGDDGTFRIQFDRTLHHPLPKVWAALTDPSKLSVWMPGCRIDLHVGGTAVYDFGDEGQATGQVLAIRAASEADPSAELKHSWHWEGLPDSIVVWRLEPVGESTRLQLIHREVVRDPAAEFAVGWHVILDTLDRYVDRRPWDDVWDDYEALADHYQQTT</sequence>
<name>A0ABV3UWU1_9CORY</name>
<evidence type="ECO:0000256" key="1">
    <source>
        <dbReference type="ARBA" id="ARBA00006817"/>
    </source>
</evidence>